<comment type="caution">
    <text evidence="4">The sequence shown here is derived from an EMBL/GenBank/DDBJ whole genome shotgun (WGS) entry which is preliminary data.</text>
</comment>
<dbReference type="PANTHER" id="PTHR30069">
    <property type="entry name" value="TONB-DEPENDENT OUTER MEMBRANE RECEPTOR"/>
    <property type="match status" value="1"/>
</dbReference>
<dbReference type="EMBL" id="JAHXCT010000005">
    <property type="protein sequence ID" value="MBW4769675.1"/>
    <property type="molecule type" value="Genomic_DNA"/>
</dbReference>
<dbReference type="Pfam" id="PF13715">
    <property type="entry name" value="CarbopepD_reg_2"/>
    <property type="match status" value="1"/>
</dbReference>
<dbReference type="Pfam" id="PF07715">
    <property type="entry name" value="Plug"/>
    <property type="match status" value="1"/>
</dbReference>
<feature type="chain" id="PRO_5045954379" evidence="2">
    <location>
        <begin position="22"/>
        <end position="911"/>
    </location>
</feature>
<organism evidence="4 5">
    <name type="scientific">Hoylesella nanceiensis</name>
    <dbReference type="NCBI Taxonomy" id="425941"/>
    <lineage>
        <taxon>Bacteria</taxon>
        <taxon>Pseudomonadati</taxon>
        <taxon>Bacteroidota</taxon>
        <taxon>Bacteroidia</taxon>
        <taxon>Bacteroidales</taxon>
        <taxon>Prevotellaceae</taxon>
        <taxon>Hoylesella</taxon>
    </lineage>
</organism>
<feature type="signal peptide" evidence="2">
    <location>
        <begin position="1"/>
        <end position="21"/>
    </location>
</feature>
<evidence type="ECO:0000256" key="2">
    <source>
        <dbReference type="SAM" id="SignalP"/>
    </source>
</evidence>
<dbReference type="InterPro" id="IPR012910">
    <property type="entry name" value="Plug_dom"/>
</dbReference>
<feature type="domain" description="TonB-dependent receptor plug" evidence="3">
    <location>
        <begin position="115"/>
        <end position="238"/>
    </location>
</feature>
<gene>
    <name evidence="4" type="ORF">KZO38_07870</name>
</gene>
<evidence type="ECO:0000256" key="1">
    <source>
        <dbReference type="ARBA" id="ARBA00022729"/>
    </source>
</evidence>
<keyword evidence="1 2" id="KW-0732">Signal</keyword>
<keyword evidence="4" id="KW-0675">Receptor</keyword>
<reference evidence="4 5" key="1">
    <citation type="submission" date="2021-07" db="EMBL/GenBank/DDBJ databases">
        <title>Genomic diversity and antimicrobial resistance of Prevotella spp. isolated from chronic lung disease airways.</title>
        <authorList>
            <person name="Webb K.A."/>
            <person name="Olagoke O.S."/>
            <person name="Baird T."/>
            <person name="Neill J."/>
            <person name="Pham A."/>
            <person name="Wells T.J."/>
            <person name="Ramsay K.A."/>
            <person name="Bell S.C."/>
            <person name="Sarovich D.S."/>
            <person name="Price E.P."/>
        </authorList>
    </citation>
    <scope>NUCLEOTIDE SEQUENCE [LARGE SCALE GENOMIC DNA]</scope>
    <source>
        <strain evidence="4 5">SCHI0011.S.12</strain>
    </source>
</reference>
<evidence type="ECO:0000313" key="4">
    <source>
        <dbReference type="EMBL" id="MBW4769675.1"/>
    </source>
</evidence>
<accession>A0ABS6YDP6</accession>
<name>A0ABS6YDP6_9BACT</name>
<sequence length="911" mass="102943">MKYAKFLFILLLLQISNNVFSQTICRGVVLDKLTNEPIIGAFVVSKLTTNEHTTTNKDGAFVLKVAPKTAIVISYLGYKSLLTHADSTAVYYLQADVKALGEVVVTAQEGRKLSTSSTIKRQAMDHLQPSSFADILELLPGGRASNGTLTTPNVISLREVPISGNDYATSSLGTQFVVDGAPISMHANIQRLSGALDRTSNVRNFTNMGVDMRSIATDDIQEVEIVRGIPSVKYGDLTSGLVKITRRRGGNNLSARFKADMNSKLFYVGKGFENTAKRLSFNLSGDYLDSQSDPRNILENYKRITLSARMNKVFETRSHQISTTLNIDYGGSFDEDKVDEELNYGGVDKYSSKYQRYAAMFDIELKPKNTQSWLRSLDFSTSASYENDRLERTRLVQLTSDTPAALNNVTGESDAVFIYPYTYTGSQTVDGKPINVFMRANGTFSFPLKDLTNELLIGADFQVDKNLGQGQMFDVLYPLYPGTLHRPRKYSDIPASHTLSFYVEETMSKQLGRYNIDLSAGIRAQAALNLPNSYALHNKYYLDPRVNASLTLPSFNVLGHPFTFSLSAGVGLHTMFPTIDQLYPENEYMDFVEFSYYHEQRENRRMRLQTYVVDPRNPSLTAARNVKKEIRGDVSWAGNRLTLTYFHEDMTSGFRSMAVFQPYQYKLYSMASLSGSALITPPNIDDLPFTMRSRLQSYNVWANGSRTFKRGLEFTFASARVPLFNTRLTITGAWFKTHYQNALPVQEKPSKIVNGKALNAVGIYKDDEGYIREMVNTNFTFDSSIPQIKLGVSLSFQCLWQTASQSMRKETIPQSYMNENGEILPYTATEQQDNALRYLVRVQNERAFERQTVPFSMNINLKATKKLWNDQLMVALFVNKLWDAHPDYERNNMVVRRFVVPYFGLEMSVKL</sequence>
<dbReference type="InterPro" id="IPR039426">
    <property type="entry name" value="TonB-dep_rcpt-like"/>
</dbReference>
<keyword evidence="5" id="KW-1185">Reference proteome</keyword>
<dbReference type="RefSeq" id="WP_219481668.1">
    <property type="nucleotide sequence ID" value="NZ_JAHXCT010000005.1"/>
</dbReference>
<protein>
    <submittedName>
        <fullName evidence="4">TonB-dependent receptor plug domain-containing protein</fullName>
    </submittedName>
</protein>
<evidence type="ECO:0000313" key="5">
    <source>
        <dbReference type="Proteomes" id="UP000788426"/>
    </source>
</evidence>
<proteinExistence type="predicted"/>
<evidence type="ECO:0000259" key="3">
    <source>
        <dbReference type="Pfam" id="PF07715"/>
    </source>
</evidence>
<dbReference type="Proteomes" id="UP000788426">
    <property type="component" value="Unassembled WGS sequence"/>
</dbReference>
<dbReference type="PANTHER" id="PTHR30069:SF29">
    <property type="entry name" value="HEMOGLOBIN AND HEMOGLOBIN-HAPTOGLOBIN-BINDING PROTEIN 1-RELATED"/>
    <property type="match status" value="1"/>
</dbReference>